<dbReference type="KEGG" id="chyd:H4K34_02230"/>
<dbReference type="Pfam" id="PF00160">
    <property type="entry name" value="Pro_isomerase"/>
    <property type="match status" value="1"/>
</dbReference>
<name>A0A7H0VG35_9FLAO</name>
<keyword evidence="10" id="KW-1185">Reference proteome</keyword>
<comment type="similarity">
    <text evidence="2">Belongs to the cyclophilin-type PPIase family.</text>
</comment>
<dbReference type="Gene3D" id="2.40.100.10">
    <property type="entry name" value="Cyclophilin-like"/>
    <property type="match status" value="1"/>
</dbReference>
<evidence type="ECO:0000259" key="8">
    <source>
        <dbReference type="PROSITE" id="PS50072"/>
    </source>
</evidence>
<dbReference type="InterPro" id="IPR029000">
    <property type="entry name" value="Cyclophilin-like_dom_sf"/>
</dbReference>
<evidence type="ECO:0000256" key="3">
    <source>
        <dbReference type="ARBA" id="ARBA00013194"/>
    </source>
</evidence>
<proteinExistence type="inferred from homology"/>
<dbReference type="InterPro" id="IPR001179">
    <property type="entry name" value="PPIase_FKBP_dom"/>
</dbReference>
<dbReference type="GO" id="GO:0006457">
    <property type="term" value="P:protein folding"/>
    <property type="evidence" value="ECO:0007669"/>
    <property type="project" value="InterPro"/>
</dbReference>
<evidence type="ECO:0000313" key="9">
    <source>
        <dbReference type="EMBL" id="QNR24683.1"/>
    </source>
</evidence>
<gene>
    <name evidence="9" type="ORF">H4K34_02230</name>
</gene>
<dbReference type="PRINTS" id="PR00153">
    <property type="entry name" value="CSAPPISMRASE"/>
</dbReference>
<dbReference type="Pfam" id="PF00254">
    <property type="entry name" value="FKBP_C"/>
    <property type="match status" value="1"/>
</dbReference>
<dbReference type="PROSITE" id="PS50059">
    <property type="entry name" value="FKBP_PPIASE"/>
    <property type="match status" value="1"/>
</dbReference>
<organism evidence="9 10">
    <name type="scientific">Croceimicrobium hydrocarbonivorans</name>
    <dbReference type="NCBI Taxonomy" id="2761580"/>
    <lineage>
        <taxon>Bacteria</taxon>
        <taxon>Pseudomonadati</taxon>
        <taxon>Bacteroidota</taxon>
        <taxon>Flavobacteriia</taxon>
        <taxon>Flavobacteriales</taxon>
        <taxon>Owenweeksiaceae</taxon>
        <taxon>Croceimicrobium</taxon>
    </lineage>
</organism>
<dbReference type="GO" id="GO:0003755">
    <property type="term" value="F:peptidyl-prolyl cis-trans isomerase activity"/>
    <property type="evidence" value="ECO:0007669"/>
    <property type="project" value="UniProtKB-KW"/>
</dbReference>
<feature type="domain" description="PPIase cyclophilin-type" evidence="8">
    <location>
        <begin position="42"/>
        <end position="197"/>
    </location>
</feature>
<evidence type="ECO:0000256" key="1">
    <source>
        <dbReference type="ARBA" id="ARBA00000971"/>
    </source>
</evidence>
<dbReference type="EMBL" id="CP060139">
    <property type="protein sequence ID" value="QNR24683.1"/>
    <property type="molecule type" value="Genomic_DNA"/>
</dbReference>
<evidence type="ECO:0000256" key="5">
    <source>
        <dbReference type="ARBA" id="ARBA00023235"/>
    </source>
</evidence>
<evidence type="ECO:0000313" key="10">
    <source>
        <dbReference type="Proteomes" id="UP000516305"/>
    </source>
</evidence>
<evidence type="ECO:0000256" key="4">
    <source>
        <dbReference type="ARBA" id="ARBA00023110"/>
    </source>
</evidence>
<dbReference type="SUPFAM" id="SSF54534">
    <property type="entry name" value="FKBP-like"/>
    <property type="match status" value="1"/>
</dbReference>
<keyword evidence="5 6" id="KW-0413">Isomerase</keyword>
<dbReference type="EC" id="5.2.1.8" evidence="3 6"/>
<dbReference type="InterPro" id="IPR046357">
    <property type="entry name" value="PPIase_dom_sf"/>
</dbReference>
<dbReference type="SUPFAM" id="SSF50891">
    <property type="entry name" value="Cyclophilin-like"/>
    <property type="match status" value="1"/>
</dbReference>
<dbReference type="PANTHER" id="PTHR45625:SF4">
    <property type="entry name" value="PEPTIDYLPROLYL ISOMERASE DOMAIN AND WD REPEAT-CONTAINING PROTEIN 1"/>
    <property type="match status" value="1"/>
</dbReference>
<dbReference type="RefSeq" id="WP_210759210.1">
    <property type="nucleotide sequence ID" value="NZ_CP060139.1"/>
</dbReference>
<dbReference type="Gene3D" id="3.10.50.40">
    <property type="match status" value="1"/>
</dbReference>
<comment type="catalytic activity">
    <reaction evidence="1 6">
        <text>[protein]-peptidylproline (omega=180) = [protein]-peptidylproline (omega=0)</text>
        <dbReference type="Rhea" id="RHEA:16237"/>
        <dbReference type="Rhea" id="RHEA-COMP:10747"/>
        <dbReference type="Rhea" id="RHEA-COMP:10748"/>
        <dbReference type="ChEBI" id="CHEBI:83833"/>
        <dbReference type="ChEBI" id="CHEBI:83834"/>
        <dbReference type="EC" id="5.2.1.8"/>
    </reaction>
</comment>
<feature type="domain" description="PPIase FKBP-type" evidence="7">
    <location>
        <begin position="264"/>
        <end position="366"/>
    </location>
</feature>
<dbReference type="PROSITE" id="PS50072">
    <property type="entry name" value="CSA_PPIASE_2"/>
    <property type="match status" value="1"/>
</dbReference>
<dbReference type="Proteomes" id="UP000516305">
    <property type="component" value="Chromosome"/>
</dbReference>
<dbReference type="AlphaFoldDB" id="A0A7H0VG35"/>
<dbReference type="PROSITE" id="PS00170">
    <property type="entry name" value="CSA_PPIASE_1"/>
    <property type="match status" value="1"/>
</dbReference>
<evidence type="ECO:0000256" key="6">
    <source>
        <dbReference type="PROSITE-ProRule" id="PRU00277"/>
    </source>
</evidence>
<dbReference type="InterPro" id="IPR002130">
    <property type="entry name" value="Cyclophilin-type_PPIase_dom"/>
</dbReference>
<dbReference type="InterPro" id="IPR044666">
    <property type="entry name" value="Cyclophilin_A-like"/>
</dbReference>
<sequence>MRNFWLTAFLIGGLLSSCSSQNSVVINGEEQELSDGVYAHMNTTLGDILIKLEEEKAPLTTANFVALAEGNHPEVAEQFKGKPFYDGLIFHRVIPQFMIQGGDPEGTGMGGPGYQFEQETSKELSHNKGVISMANSGPNTNGSQFFITVAHTAHLDGGYNVFGKVVAGQNVADSISAVERNRQDRPNTDVVINSVKIIRKGSAKNYDAPKAWKEAKEAMVNAKAEAEAAAKKQVEELTAGMEQTSTGLYYEVLTEGTGPKPEPGQMVLMNYSGWLPDGTLFDSSIEEVAKEGGRFNPGRKYEPFAVAAGRNAPVIQGWREALVRMKVGDKWKLVIPPNLGYGSRGAGNLIPPDSWLVFEVEMVSIKEAGSESAK</sequence>
<dbReference type="InterPro" id="IPR020892">
    <property type="entry name" value="Cyclophilin-type_PPIase_CS"/>
</dbReference>
<dbReference type="CDD" id="cd00317">
    <property type="entry name" value="cyclophilin"/>
    <property type="match status" value="1"/>
</dbReference>
<accession>A0A7H0VG35</accession>
<evidence type="ECO:0000256" key="2">
    <source>
        <dbReference type="ARBA" id="ARBA00007365"/>
    </source>
</evidence>
<dbReference type="PANTHER" id="PTHR45625">
    <property type="entry name" value="PEPTIDYL-PROLYL CIS-TRANS ISOMERASE-RELATED"/>
    <property type="match status" value="1"/>
</dbReference>
<evidence type="ECO:0000259" key="7">
    <source>
        <dbReference type="PROSITE" id="PS50059"/>
    </source>
</evidence>
<reference evidence="9 10" key="1">
    <citation type="submission" date="2020-08" db="EMBL/GenBank/DDBJ databases">
        <title>Croceimicrobium hydrocarbonivorans gen. nov., sp. nov., a novel marine bacterium isolated from a bacterial consortium that degrades polyethylene terephthalate.</title>
        <authorList>
            <person name="Liu R."/>
        </authorList>
    </citation>
    <scope>NUCLEOTIDE SEQUENCE [LARGE SCALE GENOMIC DNA]</scope>
    <source>
        <strain evidence="9 10">A20-9</strain>
    </source>
</reference>
<protein>
    <recommendedName>
        <fullName evidence="3 6">peptidylprolyl isomerase</fullName>
        <ecNumber evidence="3 6">5.2.1.8</ecNumber>
    </recommendedName>
</protein>
<keyword evidence="4 6" id="KW-0697">Rotamase</keyword>
<dbReference type="PROSITE" id="PS51257">
    <property type="entry name" value="PROKAR_LIPOPROTEIN"/>
    <property type="match status" value="1"/>
</dbReference>